<dbReference type="InterPro" id="IPR058781">
    <property type="entry name" value="HH_AprE-like"/>
</dbReference>
<dbReference type="RefSeq" id="WP_311161399.1">
    <property type="nucleotide sequence ID" value="NZ_JAVQLW010000002.1"/>
</dbReference>
<comment type="caution">
    <text evidence="5">The sequence shown here is derived from an EMBL/GenBank/DDBJ whole genome shotgun (WGS) entry which is preliminary data.</text>
</comment>
<dbReference type="PANTHER" id="PTHR33619:SF3">
    <property type="entry name" value="POLYSACCHARIDE EXPORT PROTEIN GFCE-RELATED"/>
    <property type="match status" value="1"/>
</dbReference>
<feature type="chain" id="PRO_5045371325" evidence="2">
    <location>
        <begin position="33"/>
        <end position="425"/>
    </location>
</feature>
<organism evidence="5 6">
    <name type="scientific">Paracoccus aurantius</name>
    <dbReference type="NCBI Taxonomy" id="3073814"/>
    <lineage>
        <taxon>Bacteria</taxon>
        <taxon>Pseudomonadati</taxon>
        <taxon>Pseudomonadota</taxon>
        <taxon>Alphaproteobacteria</taxon>
        <taxon>Rhodobacterales</taxon>
        <taxon>Paracoccaceae</taxon>
        <taxon>Paracoccus</taxon>
    </lineage>
</organism>
<dbReference type="PANTHER" id="PTHR33619">
    <property type="entry name" value="POLYSACCHARIDE EXPORT PROTEIN GFCE-RELATED"/>
    <property type="match status" value="1"/>
</dbReference>
<evidence type="ECO:0000259" key="4">
    <source>
        <dbReference type="Pfam" id="PF25994"/>
    </source>
</evidence>
<accession>A0ABU2HX97</accession>
<dbReference type="InterPro" id="IPR003715">
    <property type="entry name" value="Poly_export_N"/>
</dbReference>
<dbReference type="Gene3D" id="3.10.560.10">
    <property type="entry name" value="Outer membrane lipoprotein wza domain like"/>
    <property type="match status" value="1"/>
</dbReference>
<dbReference type="Pfam" id="PF02563">
    <property type="entry name" value="Poly_export"/>
    <property type="match status" value="1"/>
</dbReference>
<evidence type="ECO:0000313" key="5">
    <source>
        <dbReference type="EMBL" id="MDS9468934.1"/>
    </source>
</evidence>
<sequence length="425" mass="46054">MKRLGRFVTSFTRFRVVAALLLVFGAACSAAAEPYRLVPGDRLDVAVLGEPERWEVQIDLDGALRLPTLGRVSADGMTLDEAEAALSAAMRETGLYVSPQVAVSVATYAPVLVTGAVRAPGLFDFTPALTANAATAMAGGIALTGLDGTALSLEATQFTGQLRIIETDIQSTLVRIARVEAQLEDRDDFTFDPGPRFSAVKFDAELIEHLMSRERAILTEERQAAAELGRLRQIELDNVEKQIDILMERSKVQDDLIALQQEERDAADALDARGLRTRSDMARVDRMEADLRAQVLDIEAALSQARTRRADIASTIAQAGIDRRMAFLEDSASLRTELERQMHNRRTVLQKSFILGDPLAIALSGEAGPTITHTIHRRRGGSIKTIVAGPEDVMMPGDTLVVEVEVPPKAAQTQADTVDLAGTDG</sequence>
<evidence type="ECO:0000313" key="6">
    <source>
        <dbReference type="Proteomes" id="UP001269144"/>
    </source>
</evidence>
<dbReference type="EMBL" id="JAVQLW010000002">
    <property type="protein sequence ID" value="MDS9468934.1"/>
    <property type="molecule type" value="Genomic_DNA"/>
</dbReference>
<dbReference type="InterPro" id="IPR049712">
    <property type="entry name" value="Poly_export"/>
</dbReference>
<evidence type="ECO:0000259" key="3">
    <source>
        <dbReference type="Pfam" id="PF02563"/>
    </source>
</evidence>
<name>A0ABU2HX97_9RHOB</name>
<dbReference type="PROSITE" id="PS51257">
    <property type="entry name" value="PROKAR_LIPOPROTEIN"/>
    <property type="match status" value="1"/>
</dbReference>
<protein>
    <submittedName>
        <fullName evidence="5">Polysaccharide biosynthesis/export family protein</fullName>
    </submittedName>
</protein>
<proteinExistence type="predicted"/>
<evidence type="ECO:0000256" key="2">
    <source>
        <dbReference type="SAM" id="SignalP"/>
    </source>
</evidence>
<gene>
    <name evidence="5" type="ORF">RGQ15_15310</name>
</gene>
<feature type="domain" description="Polysaccharide export protein N-terminal" evidence="3">
    <location>
        <begin position="30"/>
        <end position="105"/>
    </location>
</feature>
<reference evidence="6" key="1">
    <citation type="submission" date="2023-07" db="EMBL/GenBank/DDBJ databases">
        <title>Paracoccus sp. MBLB3053 whole genome sequence.</title>
        <authorList>
            <person name="Hwang C.Y."/>
            <person name="Cho E.-S."/>
            <person name="Seo M.-J."/>
        </authorList>
    </citation>
    <scope>NUCLEOTIDE SEQUENCE [LARGE SCALE GENOMIC DNA]</scope>
    <source>
        <strain evidence="6">MBLB3053</strain>
    </source>
</reference>
<evidence type="ECO:0000256" key="1">
    <source>
        <dbReference type="ARBA" id="ARBA00022729"/>
    </source>
</evidence>
<feature type="domain" description="AprE-like long alpha-helical hairpin" evidence="4">
    <location>
        <begin position="161"/>
        <end position="340"/>
    </location>
</feature>
<keyword evidence="6" id="KW-1185">Reference proteome</keyword>
<dbReference type="Gene3D" id="3.30.1950.10">
    <property type="entry name" value="wza like domain"/>
    <property type="match status" value="1"/>
</dbReference>
<feature type="signal peptide" evidence="2">
    <location>
        <begin position="1"/>
        <end position="32"/>
    </location>
</feature>
<keyword evidence="1 2" id="KW-0732">Signal</keyword>
<dbReference type="Proteomes" id="UP001269144">
    <property type="component" value="Unassembled WGS sequence"/>
</dbReference>
<dbReference type="Pfam" id="PF25994">
    <property type="entry name" value="HH_AprE"/>
    <property type="match status" value="1"/>
</dbReference>